<dbReference type="AlphaFoldDB" id="A0A9N8HI26"/>
<dbReference type="PANTHER" id="PTHR34706">
    <property type="entry name" value="SLR1338 PROTEIN"/>
    <property type="match status" value="1"/>
</dbReference>
<reference evidence="1" key="1">
    <citation type="submission" date="2020-06" db="EMBL/GenBank/DDBJ databases">
        <authorList>
            <consortium name="Plant Systems Biology data submission"/>
        </authorList>
    </citation>
    <scope>NUCLEOTIDE SEQUENCE</scope>
    <source>
        <strain evidence="1">D6</strain>
    </source>
</reference>
<name>A0A9N8HI26_9STRA</name>
<dbReference type="Proteomes" id="UP001153069">
    <property type="component" value="Unassembled WGS sequence"/>
</dbReference>
<sequence>MGLFKSMFKKAKKSGEAMLGIESKATPPPMDPENPPTRWEKAVVGLNGIVAQVSKIDPDGVDVVCFGGDGAPDMYRNVKDIGGLESMVTAKEPAGACHMGAAMDIVLKEAFARGFDERPCSILVLTAGRPDDSAALDAAIQDATGKIAAMEDKKESPLTITFVQVGDDEQAEEYLKHLDDNLTSASSSSGETIDIVDTIKDEEIKKAMGEFKEEGFLSGGKGGALFGAFAGAAMGVGGMYLYNKLNANKRTEGWNGKWKATYEGEEVAVLTVKDDGEGNLAIEGFPVEEGEEGGSTTGNYAENDEGGYNIQFTAPEENEPIYGTVEDEHTIAWSDGTRWEEVPPDGGHWAGYAGAAAAGAATAGATGYLLQKKFFNKASKQVPSDYVIVLDRSAKMAIPDTGK</sequence>
<evidence type="ECO:0000313" key="1">
    <source>
        <dbReference type="EMBL" id="CAB9515963.1"/>
    </source>
</evidence>
<protein>
    <submittedName>
        <fullName evidence="1">von Willebrand factor, type A</fullName>
    </submittedName>
</protein>
<comment type="caution">
    <text evidence="1">The sequence shown here is derived from an EMBL/GenBank/DDBJ whole genome shotgun (WGS) entry which is preliminary data.</text>
</comment>
<dbReference type="Gene3D" id="3.40.50.410">
    <property type="entry name" value="von Willebrand factor, type A domain"/>
    <property type="match status" value="1"/>
</dbReference>
<keyword evidence="2" id="KW-1185">Reference proteome</keyword>
<accession>A0A9N8HI26</accession>
<dbReference type="PANTHER" id="PTHR34706:SF1">
    <property type="entry name" value="VWFA DOMAIN-CONTAINING PROTEIN"/>
    <property type="match status" value="1"/>
</dbReference>
<dbReference type="OrthoDB" id="46321at2759"/>
<evidence type="ECO:0000313" key="2">
    <source>
        <dbReference type="Proteomes" id="UP001153069"/>
    </source>
</evidence>
<gene>
    <name evidence="1" type="ORF">SEMRO_751_G197050.1</name>
</gene>
<proteinExistence type="predicted"/>
<dbReference type="SUPFAM" id="SSF53300">
    <property type="entry name" value="vWA-like"/>
    <property type="match status" value="1"/>
</dbReference>
<dbReference type="EMBL" id="CAICTM010000750">
    <property type="protein sequence ID" value="CAB9515963.1"/>
    <property type="molecule type" value="Genomic_DNA"/>
</dbReference>
<dbReference type="InterPro" id="IPR036465">
    <property type="entry name" value="vWFA_dom_sf"/>
</dbReference>
<organism evidence="1 2">
    <name type="scientific">Seminavis robusta</name>
    <dbReference type="NCBI Taxonomy" id="568900"/>
    <lineage>
        <taxon>Eukaryota</taxon>
        <taxon>Sar</taxon>
        <taxon>Stramenopiles</taxon>
        <taxon>Ochrophyta</taxon>
        <taxon>Bacillariophyta</taxon>
        <taxon>Bacillariophyceae</taxon>
        <taxon>Bacillariophycidae</taxon>
        <taxon>Naviculales</taxon>
        <taxon>Naviculaceae</taxon>
        <taxon>Seminavis</taxon>
    </lineage>
</organism>